<proteinExistence type="predicted"/>
<dbReference type="Proteomes" id="UP000700706">
    <property type="component" value="Unassembled WGS sequence"/>
</dbReference>
<protein>
    <submittedName>
        <fullName evidence="3">Uncharacterized protein</fullName>
    </submittedName>
</protein>
<keyword evidence="2" id="KW-0732">Signal</keyword>
<gene>
    <name evidence="3" type="ORF">JF625_28425</name>
</gene>
<sequence>MITRIPVPVLAGFALLATIGSALAQGDGCIQRNANAGQSTPTTTTAPAPASDAKPS</sequence>
<dbReference type="AlphaFoldDB" id="A0A952FQW6"/>
<feature type="chain" id="PRO_5036683530" evidence="2">
    <location>
        <begin position="25"/>
        <end position="56"/>
    </location>
</feature>
<feature type="signal peptide" evidence="2">
    <location>
        <begin position="1"/>
        <end position="24"/>
    </location>
</feature>
<evidence type="ECO:0000313" key="4">
    <source>
        <dbReference type="Proteomes" id="UP000700706"/>
    </source>
</evidence>
<evidence type="ECO:0000256" key="2">
    <source>
        <dbReference type="SAM" id="SignalP"/>
    </source>
</evidence>
<reference evidence="3" key="1">
    <citation type="submission" date="2020-06" db="EMBL/GenBank/DDBJ databases">
        <title>Stable isotope informed genome-resolved metagenomics uncovers potential trophic interactions in rhizosphere soil.</title>
        <authorList>
            <person name="Starr E.P."/>
            <person name="Shi S."/>
            <person name="Blazewicz S.J."/>
            <person name="Koch B.J."/>
            <person name="Probst A.J."/>
            <person name="Hungate B.A."/>
            <person name="Pett-Ridge J."/>
            <person name="Firestone M.K."/>
            <person name="Banfield J.F."/>
        </authorList>
    </citation>
    <scope>NUCLEOTIDE SEQUENCE</scope>
    <source>
        <strain evidence="3">YM_69_17</strain>
    </source>
</reference>
<feature type="compositionally biased region" description="Low complexity" evidence="1">
    <location>
        <begin position="40"/>
        <end position="50"/>
    </location>
</feature>
<organism evidence="3 4">
    <name type="scientific">Inquilinus limosus</name>
    <dbReference type="NCBI Taxonomy" id="171674"/>
    <lineage>
        <taxon>Bacteria</taxon>
        <taxon>Pseudomonadati</taxon>
        <taxon>Pseudomonadota</taxon>
        <taxon>Alphaproteobacteria</taxon>
        <taxon>Rhodospirillales</taxon>
        <taxon>Rhodospirillaceae</taxon>
        <taxon>Inquilinus</taxon>
    </lineage>
</organism>
<comment type="caution">
    <text evidence="3">The sequence shown here is derived from an EMBL/GenBank/DDBJ whole genome shotgun (WGS) entry which is preliminary data.</text>
</comment>
<evidence type="ECO:0000256" key="1">
    <source>
        <dbReference type="SAM" id="MobiDB-lite"/>
    </source>
</evidence>
<feature type="region of interest" description="Disordered" evidence="1">
    <location>
        <begin position="31"/>
        <end position="56"/>
    </location>
</feature>
<dbReference type="EMBL" id="JAEKLZ010000485">
    <property type="protein sequence ID" value="MBW8729062.1"/>
    <property type="molecule type" value="Genomic_DNA"/>
</dbReference>
<evidence type="ECO:0000313" key="3">
    <source>
        <dbReference type="EMBL" id="MBW8729062.1"/>
    </source>
</evidence>
<accession>A0A952FQW6</accession>
<name>A0A952FQW6_9PROT</name>